<accession>A0A8R1U735</accession>
<accession>A0A2A6B5A5</accession>
<keyword evidence="3" id="KW-1185">Reference proteome</keyword>
<organism evidence="2 3">
    <name type="scientific">Pristionchus pacificus</name>
    <name type="common">Parasitic nematode worm</name>
    <dbReference type="NCBI Taxonomy" id="54126"/>
    <lineage>
        <taxon>Eukaryota</taxon>
        <taxon>Metazoa</taxon>
        <taxon>Ecdysozoa</taxon>
        <taxon>Nematoda</taxon>
        <taxon>Chromadorea</taxon>
        <taxon>Rhabditida</taxon>
        <taxon>Rhabditina</taxon>
        <taxon>Diplogasteromorpha</taxon>
        <taxon>Diplogasteroidea</taxon>
        <taxon>Neodiplogasteridae</taxon>
        <taxon>Pristionchus</taxon>
    </lineage>
</organism>
<reference evidence="2" key="2">
    <citation type="submission" date="2022-06" db="UniProtKB">
        <authorList>
            <consortium name="EnsemblMetazoa"/>
        </authorList>
    </citation>
    <scope>IDENTIFICATION</scope>
    <source>
        <strain evidence="2">PS312</strain>
    </source>
</reference>
<dbReference type="Pfam" id="PF26431">
    <property type="entry name" value="DUF8117"/>
    <property type="match status" value="1"/>
</dbReference>
<feature type="domain" description="DUF8117" evidence="1">
    <location>
        <begin position="42"/>
        <end position="181"/>
    </location>
</feature>
<reference evidence="3" key="1">
    <citation type="journal article" date="2008" name="Nat. Genet.">
        <title>The Pristionchus pacificus genome provides a unique perspective on nematode lifestyle and parasitism.</title>
        <authorList>
            <person name="Dieterich C."/>
            <person name="Clifton S.W."/>
            <person name="Schuster L.N."/>
            <person name="Chinwalla A."/>
            <person name="Delehaunty K."/>
            <person name="Dinkelacker I."/>
            <person name="Fulton L."/>
            <person name="Fulton R."/>
            <person name="Godfrey J."/>
            <person name="Minx P."/>
            <person name="Mitreva M."/>
            <person name="Roeseler W."/>
            <person name="Tian H."/>
            <person name="Witte H."/>
            <person name="Yang S.P."/>
            <person name="Wilson R.K."/>
            <person name="Sommer R.J."/>
        </authorList>
    </citation>
    <scope>NUCLEOTIDE SEQUENCE [LARGE SCALE GENOMIC DNA]</scope>
    <source>
        <strain evidence="3">PS312</strain>
    </source>
</reference>
<proteinExistence type="predicted"/>
<evidence type="ECO:0000259" key="1">
    <source>
        <dbReference type="Pfam" id="PF26431"/>
    </source>
</evidence>
<sequence length="289" mass="32431">MALPVSMEDLELFPKVTKSLDLTPGTTYDPAAIKEMLTSLTPLWWSRLLISTRGFTINLLPANDDMTLFTVDDAFTVMHARLVAQPTAPDSDERRAEREKFISHIYTIVGFPSVATVLADLARGGGAISENVSPFAHPTAGEAFTTVFGAPNEATYRIADGQKHAYLVFSRILSLLQARWASEKGKKKIRFETDPEWQPDNRVVLFEEFGRGNRTWVLLDFDRHILRFWRPRGAAIIFGDRFVEKKQREGLRLCDMCGMLEQGRDQFKALAGFVLCSPECAQEAAATVK</sequence>
<name>A0A2A6B5A5_PRIPA</name>
<evidence type="ECO:0000313" key="3">
    <source>
        <dbReference type="Proteomes" id="UP000005239"/>
    </source>
</evidence>
<dbReference type="InterPro" id="IPR058430">
    <property type="entry name" value="DUF8117"/>
</dbReference>
<dbReference type="EnsemblMetazoa" id="PPA07020.1">
    <property type="protein sequence ID" value="PPA07020.1"/>
    <property type="gene ID" value="WBGene00096574"/>
</dbReference>
<dbReference type="AlphaFoldDB" id="A0A2A6B5A5"/>
<protein>
    <recommendedName>
        <fullName evidence="1">DUF8117 domain-containing protein</fullName>
    </recommendedName>
</protein>
<dbReference type="Proteomes" id="UP000005239">
    <property type="component" value="Unassembled WGS sequence"/>
</dbReference>
<dbReference type="OrthoDB" id="5804999at2759"/>
<evidence type="ECO:0000313" key="2">
    <source>
        <dbReference type="EnsemblMetazoa" id="PPA07020.1"/>
    </source>
</evidence>
<gene>
    <name evidence="2" type="primary">WBGene00096574</name>
</gene>